<organism evidence="3 4">
    <name type="scientific">Sporosarcina newyorkensis 2681</name>
    <dbReference type="NCBI Taxonomy" id="1027292"/>
    <lineage>
        <taxon>Bacteria</taxon>
        <taxon>Bacillati</taxon>
        <taxon>Bacillota</taxon>
        <taxon>Bacilli</taxon>
        <taxon>Bacillales</taxon>
        <taxon>Caryophanaceae</taxon>
        <taxon>Sporosarcina</taxon>
    </lineage>
</organism>
<sequence>MANQPTKYRKFIVGAASAALVASAVAPIASAAEFNDTKGNTHEVAIDALSELGIISGYQDGSFQPNKTLSRSDVVKMMGKWLVSLGNSVPTDYKSNMRFTDLTADSNNELLQYAALVADHGVFQGNNGKLDPTGNITRENMALVLVRAYDAIHETDLVEKVKAEDFKRDVTDLKSAKAEAQPYIDVLDFYDITNPAAPVFNPKGTTTRGQFASFLHRTASLNEEALTLRILSVEGLNDTNQFLQIDFSRPVTTGLEPSDISIKDAKSGGSYGVKAVKLAADGKSAQVELFQSYENANVLKYVTDYAVSVKANNELLTFTFNRPNFSESRITDIDVENKKFTAVDDKTGASVTIKVLKDEDFDYQAALGELVRVWYNGEKELVKYEIQSATAKYDSIEIDKVDAVKLLTEDKKYDITDDTYRNEKDSNKKFEIYIDGKKVTTDNGKIPSELVGKRYNFAKVGYDKAGDIEYVGAYSLNEFLVVDKVEDKEVVGIEGDTAGSFNAKDATIIKDGKVISLDDLKKGDVLFFSNDANDKDGFAEVYNKTVTGKITDTFYEAIRVDGKTYDFVHNAKDNDKYAKKDYAKAVYLNDKNKLEYIDEDSAEELQAAGEVSLYLDRAGNLVYVGGDTADVIKNTKTSILTEDIKTKIDFNKAVAQFETVDQDGKDKLYQVELETLKKITINGVDYTIKKNAKDAKEYEVSLAGGNNSDIVLTSGTGVKETISLKAASTVVNFKLDDSNAVKELEFFTSTSSKNGGFGTSDKTVEAKDSYVGGKKLQSSTVVFDAKKASSNGVIDEKDVKVTTWGDYKGSDIISSYYVYNEDGEVIALVIKETSAQDTVDEAALITNVLRNSDKEVVEITAFVNGSKETYKVDDVRYDNLDKGSVVVLRFDKDNKGTVDNITAASSSFVKKDLIVDSVDTGRKEVTFVDGTTARLVNSGLILNATDKTDISTKAMSDLRGENIKVTVLYDEKNSQFAKYFVYEKVSKAEYDRLKDQQTNADPAVSNVISKINALPAVADITLANETAVNEARKAYDALTTAQKDQVTKSTVDRLEAAETKIAELKAENPGEITFTTVKAESANILAQTFAGAVSYDIQGTIADAGVSEVTMTFTGKEDGPETVTATVTDGKFTFTKAEDDFFGDFNKVVVKYTVDGKEKTGETAIKVDPR</sequence>
<dbReference type="OrthoDB" id="2839183at2"/>
<dbReference type="Pfam" id="PF00395">
    <property type="entry name" value="SLH"/>
    <property type="match status" value="2"/>
</dbReference>
<dbReference type="PROSITE" id="PS51272">
    <property type="entry name" value="SLH"/>
    <property type="match status" value="2"/>
</dbReference>
<feature type="signal peptide" evidence="1">
    <location>
        <begin position="1"/>
        <end position="31"/>
    </location>
</feature>
<accession>F9DR66</accession>
<dbReference type="HOGENOM" id="CLU_274151_0_0_9"/>
<dbReference type="EMBL" id="AFPZ01000035">
    <property type="protein sequence ID" value="EGQ26704.1"/>
    <property type="molecule type" value="Genomic_DNA"/>
</dbReference>
<comment type="caution">
    <text evidence="3">The sequence shown here is derived from an EMBL/GenBank/DDBJ whole genome shotgun (WGS) entry which is preliminary data.</text>
</comment>
<feature type="chain" id="PRO_5003388012" evidence="1">
    <location>
        <begin position="32"/>
        <end position="1170"/>
    </location>
</feature>
<reference evidence="3 4" key="1">
    <citation type="submission" date="2011-04" db="EMBL/GenBank/DDBJ databases">
        <authorList>
            <person name="Muzny D."/>
            <person name="Qin X."/>
            <person name="Deng J."/>
            <person name="Jiang H."/>
            <person name="Liu Y."/>
            <person name="Qu J."/>
            <person name="Song X.-Z."/>
            <person name="Zhang L."/>
            <person name="Thornton R."/>
            <person name="Coyle M."/>
            <person name="Francisco L."/>
            <person name="Jackson L."/>
            <person name="Javaid M."/>
            <person name="Korchina V."/>
            <person name="Kovar C."/>
            <person name="Mata R."/>
            <person name="Mathew T."/>
            <person name="Ngo R."/>
            <person name="Nguyen L."/>
            <person name="Nguyen N."/>
            <person name="Okwuonu G."/>
            <person name="Ongeri F."/>
            <person name="Pham C."/>
            <person name="Simmons D."/>
            <person name="Wilczek-Boney K."/>
            <person name="Hale W."/>
            <person name="Jakkamsetti A."/>
            <person name="Pham P."/>
            <person name="Ruth R."/>
            <person name="San Lucas F."/>
            <person name="Warren J."/>
            <person name="Zhang J."/>
            <person name="Zhao Z."/>
            <person name="Zhou C."/>
            <person name="Zhu D."/>
            <person name="Lee S."/>
            <person name="Bess C."/>
            <person name="Blankenburg K."/>
            <person name="Forbes L."/>
            <person name="Fu Q."/>
            <person name="Gubbala S."/>
            <person name="Hirani K."/>
            <person name="Jayaseelan J.C."/>
            <person name="Lara F."/>
            <person name="Munidasa M."/>
            <person name="Palculict T."/>
            <person name="Patil S."/>
            <person name="Pu L.-L."/>
            <person name="Saada N."/>
            <person name="Tang L."/>
            <person name="Weissenberger G."/>
            <person name="Zhu Y."/>
            <person name="Hemphill L."/>
            <person name="Shang Y."/>
            <person name="Youmans B."/>
            <person name="Ayvaz T."/>
            <person name="Ross M."/>
            <person name="Santibanez J."/>
            <person name="Aqrawi P."/>
            <person name="Gross S."/>
            <person name="Joshi V."/>
            <person name="Fowler G."/>
            <person name="Nazareth L."/>
            <person name="Reid J."/>
            <person name="Worley K."/>
            <person name="Petrosino J."/>
            <person name="Highlander S."/>
            <person name="Gibbs R."/>
        </authorList>
    </citation>
    <scope>NUCLEOTIDE SEQUENCE [LARGE SCALE GENOMIC DNA]</scope>
    <source>
        <strain evidence="3 4">2681</strain>
    </source>
</reference>
<dbReference type="Proteomes" id="UP000005316">
    <property type="component" value="Unassembled WGS sequence"/>
</dbReference>
<evidence type="ECO:0000313" key="4">
    <source>
        <dbReference type="Proteomes" id="UP000005316"/>
    </source>
</evidence>
<dbReference type="AlphaFoldDB" id="F9DR66"/>
<name>F9DR66_9BACL</name>
<evidence type="ECO:0000259" key="2">
    <source>
        <dbReference type="PROSITE" id="PS51272"/>
    </source>
</evidence>
<evidence type="ECO:0000313" key="3">
    <source>
        <dbReference type="EMBL" id="EGQ26704.1"/>
    </source>
</evidence>
<evidence type="ECO:0000256" key="1">
    <source>
        <dbReference type="SAM" id="SignalP"/>
    </source>
</evidence>
<feature type="domain" description="SLH" evidence="2">
    <location>
        <begin position="96"/>
        <end position="159"/>
    </location>
</feature>
<feature type="domain" description="SLH" evidence="2">
    <location>
        <begin position="29"/>
        <end position="92"/>
    </location>
</feature>
<dbReference type="InterPro" id="IPR001119">
    <property type="entry name" value="SLH_dom"/>
</dbReference>
<dbReference type="eggNOG" id="COG4196">
    <property type="taxonomic scope" value="Bacteria"/>
</dbReference>
<keyword evidence="1" id="KW-0732">Signal</keyword>
<dbReference type="RefSeq" id="WP_009766163.1">
    <property type="nucleotide sequence ID" value="NZ_GL982997.1"/>
</dbReference>
<dbReference type="eggNOG" id="COG2247">
    <property type="taxonomic scope" value="Bacteria"/>
</dbReference>
<gene>
    <name evidence="3" type="ORF">HMPREF9372_1296</name>
</gene>
<protein>
    <submittedName>
        <fullName evidence="3">Surface layer protein (SslA)</fullName>
    </submittedName>
</protein>
<proteinExistence type="predicted"/>